<gene>
    <name evidence="1" type="ORF">DWZ04_09815</name>
</gene>
<dbReference type="AlphaFoldDB" id="A0A3E2UIK0"/>
<dbReference type="EMBL" id="QVEW01000010">
    <property type="protein sequence ID" value="RGB96210.1"/>
    <property type="molecule type" value="Genomic_DNA"/>
</dbReference>
<sequence>MKQKGGAAAQHFVQCLFCGGRSGMAAACALAMLSGKMFFIQQFGASADAPNCVFHEFTL</sequence>
<reference evidence="1 2" key="1">
    <citation type="submission" date="2018-08" db="EMBL/GenBank/DDBJ databases">
        <title>A genome reference for cultivated species of the human gut microbiota.</title>
        <authorList>
            <person name="Zou Y."/>
            <person name="Xue W."/>
            <person name="Luo G."/>
        </authorList>
    </citation>
    <scope>NUCLEOTIDE SEQUENCE [LARGE SCALE GENOMIC DNA]</scope>
    <source>
        <strain evidence="1 2">AF29-11BH</strain>
    </source>
</reference>
<organism evidence="1 2">
    <name type="scientific">Faecalibacterium prausnitzii</name>
    <dbReference type="NCBI Taxonomy" id="853"/>
    <lineage>
        <taxon>Bacteria</taxon>
        <taxon>Bacillati</taxon>
        <taxon>Bacillota</taxon>
        <taxon>Clostridia</taxon>
        <taxon>Eubacteriales</taxon>
        <taxon>Oscillospiraceae</taxon>
        <taxon>Faecalibacterium</taxon>
    </lineage>
</organism>
<dbReference type="Proteomes" id="UP000260783">
    <property type="component" value="Unassembled WGS sequence"/>
</dbReference>
<proteinExistence type="predicted"/>
<protein>
    <submittedName>
        <fullName evidence="1">Uncharacterized protein</fullName>
    </submittedName>
</protein>
<evidence type="ECO:0000313" key="2">
    <source>
        <dbReference type="Proteomes" id="UP000260783"/>
    </source>
</evidence>
<comment type="caution">
    <text evidence="1">The sequence shown here is derived from an EMBL/GenBank/DDBJ whole genome shotgun (WGS) entry which is preliminary data.</text>
</comment>
<accession>A0A3E2UIK0</accession>
<name>A0A3E2UIK0_9FIRM</name>
<evidence type="ECO:0000313" key="1">
    <source>
        <dbReference type="EMBL" id="RGB96210.1"/>
    </source>
</evidence>